<name>A0AAD6FDI9_9TELE</name>
<proteinExistence type="predicted"/>
<protein>
    <submittedName>
        <fullName evidence="1">Uncharacterized protein</fullName>
    </submittedName>
</protein>
<evidence type="ECO:0000313" key="2">
    <source>
        <dbReference type="Proteomes" id="UP001219934"/>
    </source>
</evidence>
<evidence type="ECO:0000313" key="1">
    <source>
        <dbReference type="EMBL" id="KAJ4930679.1"/>
    </source>
</evidence>
<sequence>MIPAAGVPGAEAAGAGDEQQSLCVNSSMSGFEEWAADYRASRQGSAQILFLLLAGLLEWPCMLSVKEAAREGVWELESDVMLVFLHSQRGDILELFGCSISTNSWINDSEPRGAAFRFLSRRASPQIGYCEKNCHNLDGVRPSNMQRIRGDSVEERVEERDSNQSAPSPRLFEQVNICLLSLLPQGLKLNHEDLSIGYTINR</sequence>
<feature type="non-terminal residue" evidence="1">
    <location>
        <position position="202"/>
    </location>
</feature>
<dbReference type="Proteomes" id="UP001219934">
    <property type="component" value="Unassembled WGS sequence"/>
</dbReference>
<organism evidence="1 2">
    <name type="scientific">Pogonophryne albipinna</name>
    <dbReference type="NCBI Taxonomy" id="1090488"/>
    <lineage>
        <taxon>Eukaryota</taxon>
        <taxon>Metazoa</taxon>
        <taxon>Chordata</taxon>
        <taxon>Craniata</taxon>
        <taxon>Vertebrata</taxon>
        <taxon>Euteleostomi</taxon>
        <taxon>Actinopterygii</taxon>
        <taxon>Neopterygii</taxon>
        <taxon>Teleostei</taxon>
        <taxon>Neoteleostei</taxon>
        <taxon>Acanthomorphata</taxon>
        <taxon>Eupercaria</taxon>
        <taxon>Perciformes</taxon>
        <taxon>Notothenioidei</taxon>
        <taxon>Pogonophryne</taxon>
    </lineage>
</organism>
<reference evidence="1" key="1">
    <citation type="submission" date="2022-11" db="EMBL/GenBank/DDBJ databases">
        <title>Chromosome-level genome of Pogonophryne albipinna.</title>
        <authorList>
            <person name="Jo E."/>
        </authorList>
    </citation>
    <scope>NUCLEOTIDE SEQUENCE</scope>
    <source>
        <strain evidence="1">SGF0006</strain>
        <tissue evidence="1">Muscle</tissue>
    </source>
</reference>
<keyword evidence="2" id="KW-1185">Reference proteome</keyword>
<accession>A0AAD6FDI9</accession>
<comment type="caution">
    <text evidence="1">The sequence shown here is derived from an EMBL/GenBank/DDBJ whole genome shotgun (WGS) entry which is preliminary data.</text>
</comment>
<gene>
    <name evidence="1" type="ORF">JOQ06_024987</name>
</gene>
<dbReference type="AlphaFoldDB" id="A0AAD6FDI9"/>
<dbReference type="EMBL" id="JAPTMU010000015">
    <property type="protein sequence ID" value="KAJ4930679.1"/>
    <property type="molecule type" value="Genomic_DNA"/>
</dbReference>